<keyword evidence="4" id="KW-1185">Reference proteome</keyword>
<name>A0A2V0NLU6_9CHLO</name>
<organism evidence="3 4">
    <name type="scientific">Raphidocelis subcapitata</name>
    <dbReference type="NCBI Taxonomy" id="307507"/>
    <lineage>
        <taxon>Eukaryota</taxon>
        <taxon>Viridiplantae</taxon>
        <taxon>Chlorophyta</taxon>
        <taxon>core chlorophytes</taxon>
        <taxon>Chlorophyceae</taxon>
        <taxon>CS clade</taxon>
        <taxon>Sphaeropleales</taxon>
        <taxon>Selenastraceae</taxon>
        <taxon>Raphidocelis</taxon>
    </lineage>
</organism>
<evidence type="ECO:0000256" key="1">
    <source>
        <dbReference type="SAM" id="MobiDB-lite"/>
    </source>
</evidence>
<dbReference type="InParanoid" id="A0A2V0NLU6"/>
<feature type="compositionally biased region" description="Gly residues" evidence="1">
    <location>
        <begin position="98"/>
        <end position="109"/>
    </location>
</feature>
<dbReference type="STRING" id="307507.A0A2V0NLU6"/>
<gene>
    <name evidence="3" type="ORF">Rsub_00811</name>
</gene>
<dbReference type="Proteomes" id="UP000247498">
    <property type="component" value="Unassembled WGS sequence"/>
</dbReference>
<dbReference type="EMBL" id="BDRX01000003">
    <property type="protein sequence ID" value="GBF88099.1"/>
    <property type="molecule type" value="Genomic_DNA"/>
</dbReference>
<evidence type="ECO:0000313" key="4">
    <source>
        <dbReference type="Proteomes" id="UP000247498"/>
    </source>
</evidence>
<reference evidence="3 4" key="1">
    <citation type="journal article" date="2018" name="Sci. Rep.">
        <title>Raphidocelis subcapitata (=Pseudokirchneriella subcapitata) provides an insight into genome evolution and environmental adaptations in the Sphaeropleales.</title>
        <authorList>
            <person name="Suzuki S."/>
            <person name="Yamaguchi H."/>
            <person name="Nakajima N."/>
            <person name="Kawachi M."/>
        </authorList>
    </citation>
    <scope>NUCLEOTIDE SEQUENCE [LARGE SCALE GENOMIC DNA]</scope>
    <source>
        <strain evidence="3 4">NIES-35</strain>
    </source>
</reference>
<evidence type="ECO:0000256" key="2">
    <source>
        <dbReference type="SAM" id="SignalP"/>
    </source>
</evidence>
<dbReference type="OrthoDB" id="532139at2759"/>
<sequence length="514" mass="53721">MPPAPAARLLVVAAAAALLFACRPAAATSGGAEISPSVMLIGQFDWQLEDTPRGPWSRCLDQLWRGAERSGSSQVNFAPTHHWLPPRDGGAQGARSPFGGGGGAGGGGDGHGASGVGSFCFMAGQTGSNKCYPWSDAVVAEFRRGMRVCFAEALRLGLAIAVRPHLDDGTGNGAWRNGLLFRPTERYGGASYQDLARPPKTNAPEIMLDPLADALRGALEDTRGHRSGGRKPTVYFAMQGEMSATVMRYPRDWAALAAALKSRVGPLADVRLGIGLNFNRLDDTSSTAQTYTSSRASWLLWLLGATDGLGGGGGAGAPPIDAEGVRQLLGAIDFMGVSAYAPLSGPGFRSSELENAAFMLGDEMRAFGVDLPALIDSGALELHYSEFGLGGGGAYAGASVAQGPGEVALRPFFGIYGPYARATDPWALPANKAFQREFYEKAAAWLSRTDNKTYRISAVFIWCLASWDVLAVYPESTTAEGSYHDAAIAAAVRAHNSAVRGFSSGGGAPPAAGR</sequence>
<accession>A0A2V0NLU6</accession>
<evidence type="ECO:0008006" key="5">
    <source>
        <dbReference type="Google" id="ProtNLM"/>
    </source>
</evidence>
<protein>
    <recommendedName>
        <fullName evidence="5">GH18 domain-containing protein</fullName>
    </recommendedName>
</protein>
<feature type="chain" id="PRO_5015981770" description="GH18 domain-containing protein" evidence="2">
    <location>
        <begin position="28"/>
        <end position="514"/>
    </location>
</feature>
<dbReference type="AlphaFoldDB" id="A0A2V0NLU6"/>
<feature type="region of interest" description="Disordered" evidence="1">
    <location>
        <begin position="85"/>
        <end position="109"/>
    </location>
</feature>
<comment type="caution">
    <text evidence="3">The sequence shown here is derived from an EMBL/GenBank/DDBJ whole genome shotgun (WGS) entry which is preliminary data.</text>
</comment>
<evidence type="ECO:0000313" key="3">
    <source>
        <dbReference type="EMBL" id="GBF88099.1"/>
    </source>
</evidence>
<keyword evidence="2" id="KW-0732">Signal</keyword>
<proteinExistence type="predicted"/>
<feature type="signal peptide" evidence="2">
    <location>
        <begin position="1"/>
        <end position="27"/>
    </location>
</feature>